<evidence type="ECO:0000313" key="3">
    <source>
        <dbReference type="EMBL" id="OLV18187.1"/>
    </source>
</evidence>
<dbReference type="GO" id="GO:0052621">
    <property type="term" value="F:diguanylate cyclase activity"/>
    <property type="evidence" value="ECO:0007669"/>
    <property type="project" value="TreeGrafter"/>
</dbReference>
<dbReference type="GO" id="GO:0005886">
    <property type="term" value="C:plasma membrane"/>
    <property type="evidence" value="ECO:0007669"/>
    <property type="project" value="TreeGrafter"/>
</dbReference>
<gene>
    <name evidence="3" type="ORF">BOO71_0006610</name>
</gene>
<feature type="transmembrane region" description="Helical" evidence="1">
    <location>
        <begin position="21"/>
        <end position="38"/>
    </location>
</feature>
<dbReference type="InterPro" id="IPR043128">
    <property type="entry name" value="Rev_trsase/Diguanyl_cyclase"/>
</dbReference>
<dbReference type="Gene3D" id="3.30.70.270">
    <property type="match status" value="1"/>
</dbReference>
<dbReference type="GO" id="GO:0043709">
    <property type="term" value="P:cell adhesion involved in single-species biofilm formation"/>
    <property type="evidence" value="ECO:0007669"/>
    <property type="project" value="TreeGrafter"/>
</dbReference>
<evidence type="ECO:0000256" key="1">
    <source>
        <dbReference type="SAM" id="Phobius"/>
    </source>
</evidence>
<dbReference type="SUPFAM" id="SSF55073">
    <property type="entry name" value="Nucleotide cyclase"/>
    <property type="match status" value="1"/>
</dbReference>
<dbReference type="GO" id="GO:1902201">
    <property type="term" value="P:negative regulation of bacterial-type flagellum-dependent cell motility"/>
    <property type="evidence" value="ECO:0007669"/>
    <property type="project" value="TreeGrafter"/>
</dbReference>
<dbReference type="AlphaFoldDB" id="A0A1U7NZ43"/>
<organism evidence="3 4">
    <name type="scientific">Deinococcus marmoris</name>
    <dbReference type="NCBI Taxonomy" id="249408"/>
    <lineage>
        <taxon>Bacteria</taxon>
        <taxon>Thermotogati</taxon>
        <taxon>Deinococcota</taxon>
        <taxon>Deinococci</taxon>
        <taxon>Deinococcales</taxon>
        <taxon>Deinococcaceae</taxon>
        <taxon>Deinococcus</taxon>
    </lineage>
</organism>
<dbReference type="PROSITE" id="PS50887">
    <property type="entry name" value="GGDEF"/>
    <property type="match status" value="1"/>
</dbReference>
<keyword evidence="1" id="KW-0812">Transmembrane</keyword>
<dbReference type="InterPro" id="IPR050469">
    <property type="entry name" value="Diguanylate_Cyclase"/>
</dbReference>
<dbReference type="PANTHER" id="PTHR45138:SF9">
    <property type="entry name" value="DIGUANYLATE CYCLASE DGCM-RELATED"/>
    <property type="match status" value="1"/>
</dbReference>
<dbReference type="CDD" id="cd01949">
    <property type="entry name" value="GGDEF"/>
    <property type="match status" value="1"/>
</dbReference>
<dbReference type="Pfam" id="PF00990">
    <property type="entry name" value="GGDEF"/>
    <property type="match status" value="1"/>
</dbReference>
<accession>A0A1U7NZ43</accession>
<reference evidence="3 4" key="1">
    <citation type="submission" date="2017-01" db="EMBL/GenBank/DDBJ databases">
        <title>Genome Analysis of Deinococcus marmoris KOPRI26562.</title>
        <authorList>
            <person name="Kim J.H."/>
            <person name="Oh H.-M."/>
        </authorList>
    </citation>
    <scope>NUCLEOTIDE SEQUENCE [LARGE SCALE GENOMIC DNA]</scope>
    <source>
        <strain evidence="3 4">KOPRI26562</strain>
    </source>
</reference>
<keyword evidence="1" id="KW-0472">Membrane</keyword>
<evidence type="ECO:0000259" key="2">
    <source>
        <dbReference type="PROSITE" id="PS50887"/>
    </source>
</evidence>
<dbReference type="Proteomes" id="UP000186607">
    <property type="component" value="Unassembled WGS sequence"/>
</dbReference>
<comment type="caution">
    <text evidence="3">The sequence shown here is derived from an EMBL/GenBank/DDBJ whole genome shotgun (WGS) entry which is preliminary data.</text>
</comment>
<keyword evidence="4" id="KW-1185">Reference proteome</keyword>
<dbReference type="STRING" id="249408.BOO71_0006610"/>
<feature type="transmembrane region" description="Helical" evidence="1">
    <location>
        <begin position="44"/>
        <end position="63"/>
    </location>
</feature>
<feature type="transmembrane region" description="Helical" evidence="1">
    <location>
        <begin position="75"/>
        <end position="92"/>
    </location>
</feature>
<name>A0A1U7NZ43_9DEIO</name>
<sequence length="389" mass="42569">MARMPENALRERMLEATRRRGYLVLCACSVAVHSAIATRELPHGNWRAALVALLSAALLPAILSRRVSAQRLDTLVVWCANIGASYFLWDFYSRGLGLGARESLTVPLFFAVWFGLLPLKQAALRGGVLYLVLAALVLRHWPTDPVPLLYIGFLLFLIGQMTVAGRQIQQELSRTARYADLALTDPLTGLFNRRSMERRLEDHYSPQATVSQPVAITPPAPVTLSATVEGPAPIGILLIDVDLFKAVNDTHGHETGDRVLVAMGQTLRACARSGDLAVRWGGEEFVLLVAAGERAALEQICGRIHRALAEQDWPQALPRVTVSIGAALSDEAQDAAELLKLVDRRLYRAKDAGRARMVMDEEQATDLSGDNRPFSAATLELVPTRWPGG</sequence>
<proteinExistence type="predicted"/>
<evidence type="ECO:0000313" key="4">
    <source>
        <dbReference type="Proteomes" id="UP000186607"/>
    </source>
</evidence>
<dbReference type="PANTHER" id="PTHR45138">
    <property type="entry name" value="REGULATORY COMPONENTS OF SENSORY TRANSDUCTION SYSTEM"/>
    <property type="match status" value="1"/>
</dbReference>
<dbReference type="InterPro" id="IPR029787">
    <property type="entry name" value="Nucleotide_cyclase"/>
</dbReference>
<dbReference type="EMBL" id="MSTI01000074">
    <property type="protein sequence ID" value="OLV18187.1"/>
    <property type="molecule type" value="Genomic_DNA"/>
</dbReference>
<protein>
    <submittedName>
        <fullName evidence="3">GGDEF domain</fullName>
    </submittedName>
</protein>
<dbReference type="InterPro" id="IPR000160">
    <property type="entry name" value="GGDEF_dom"/>
</dbReference>
<feature type="transmembrane region" description="Helical" evidence="1">
    <location>
        <begin position="147"/>
        <end position="165"/>
    </location>
</feature>
<dbReference type="OrthoDB" id="62758at2"/>
<keyword evidence="1" id="KW-1133">Transmembrane helix</keyword>
<dbReference type="SMART" id="SM00267">
    <property type="entry name" value="GGDEF"/>
    <property type="match status" value="1"/>
</dbReference>
<dbReference type="NCBIfam" id="TIGR00254">
    <property type="entry name" value="GGDEF"/>
    <property type="match status" value="1"/>
</dbReference>
<feature type="domain" description="GGDEF" evidence="2">
    <location>
        <begin position="232"/>
        <end position="362"/>
    </location>
</feature>